<feature type="region of interest" description="Disordered" evidence="1">
    <location>
        <begin position="333"/>
        <end position="365"/>
    </location>
</feature>
<dbReference type="KEGG" id="oxy:HCG48_22395"/>
<dbReference type="AlphaFoldDB" id="A0A6H1U4Q2"/>
<accession>A0A6H1U4Q2</accession>
<dbReference type="EMBL" id="CP051167">
    <property type="protein sequence ID" value="QIZ73013.1"/>
    <property type="molecule type" value="Genomic_DNA"/>
</dbReference>
<dbReference type="RefSeq" id="WP_168571159.1">
    <property type="nucleotide sequence ID" value="NZ_CP051167.1"/>
</dbReference>
<proteinExistence type="predicted"/>
<keyword evidence="3" id="KW-1185">Reference proteome</keyword>
<evidence type="ECO:0000313" key="2">
    <source>
        <dbReference type="EMBL" id="QIZ73013.1"/>
    </source>
</evidence>
<sequence length="365" mass="40413">MMTPFGGSYLEIEEDLPDLQDSPDETSNLPDLLNPPPLEADPAPTVKPSVNHARLWLIIGTIGVGLAVSAIAQNQPQFSQISLPQLNPQTGQQTHQKPICREGEQSMAGCIPLPALDPAEMRRNELLAKTLIETSMQQTAIDRARRDNLLALFAPNHKEGDYTPLDIKLVREMARQSQNLRELGQFEYSGEASIIDIPRVYNSDARAVVLAALTRIGEQSLVQSFLAQQLQTLTNELNEILAPTMGEVTDSNRATFERLSSEIDAVNDAIRASAGGNTPEPINLAYLASLMEQLTLESANQLSREDYMRLRMEARQQAITEEMERQKQLQEIERIRQQSGIALPSRSRSVSERESPTGGPPDEPN</sequence>
<evidence type="ECO:0000313" key="3">
    <source>
        <dbReference type="Proteomes" id="UP000500857"/>
    </source>
</evidence>
<reference evidence="2 3" key="1">
    <citation type="submission" date="2020-04" db="EMBL/GenBank/DDBJ databases">
        <authorList>
            <person name="Basu S."/>
            <person name="Maruthanayagam V."/>
            <person name="Chakraborty S."/>
            <person name="Pramanik A."/>
            <person name="Mukherjee J."/>
            <person name="Brink B."/>
        </authorList>
    </citation>
    <scope>NUCLEOTIDE SEQUENCE [LARGE SCALE GENOMIC DNA]</scope>
    <source>
        <strain evidence="2 3">AP17</strain>
    </source>
</reference>
<protein>
    <submittedName>
        <fullName evidence="2">Uncharacterized protein</fullName>
    </submittedName>
</protein>
<organism evidence="2 3">
    <name type="scientific">Oxynema aestuarii AP17</name>
    <dbReference type="NCBI Taxonomy" id="2064643"/>
    <lineage>
        <taxon>Bacteria</taxon>
        <taxon>Bacillati</taxon>
        <taxon>Cyanobacteriota</taxon>
        <taxon>Cyanophyceae</taxon>
        <taxon>Oscillatoriophycideae</taxon>
        <taxon>Oscillatoriales</taxon>
        <taxon>Oscillatoriaceae</taxon>
        <taxon>Oxynema</taxon>
        <taxon>Oxynema aestuarii</taxon>
    </lineage>
</organism>
<dbReference type="Proteomes" id="UP000500857">
    <property type="component" value="Chromosome"/>
</dbReference>
<evidence type="ECO:0000256" key="1">
    <source>
        <dbReference type="SAM" id="MobiDB-lite"/>
    </source>
</evidence>
<feature type="region of interest" description="Disordered" evidence="1">
    <location>
        <begin position="18"/>
        <end position="46"/>
    </location>
</feature>
<gene>
    <name evidence="2" type="ORF">HCG48_22395</name>
</gene>
<name>A0A6H1U4Q2_9CYAN</name>